<dbReference type="GO" id="GO:0046872">
    <property type="term" value="F:metal ion binding"/>
    <property type="evidence" value="ECO:0007669"/>
    <property type="project" value="UniProtKB-UniRule"/>
</dbReference>
<organism evidence="9 10">
    <name type="scientific">Sinosporangium album</name>
    <dbReference type="NCBI Taxonomy" id="504805"/>
    <lineage>
        <taxon>Bacteria</taxon>
        <taxon>Bacillati</taxon>
        <taxon>Actinomycetota</taxon>
        <taxon>Actinomycetes</taxon>
        <taxon>Streptosporangiales</taxon>
        <taxon>Streptosporangiaceae</taxon>
        <taxon>Sinosporangium</taxon>
    </lineage>
</organism>
<evidence type="ECO:0000256" key="1">
    <source>
        <dbReference type="ARBA" id="ARBA00022722"/>
    </source>
</evidence>
<evidence type="ECO:0000256" key="4">
    <source>
        <dbReference type="ARBA" id="ARBA00022801"/>
    </source>
</evidence>
<dbReference type="AlphaFoldDB" id="A0A1G7ZMB2"/>
<dbReference type="GO" id="GO:0004520">
    <property type="term" value="F:DNA endonuclease activity"/>
    <property type="evidence" value="ECO:0007669"/>
    <property type="project" value="InterPro"/>
</dbReference>
<comment type="cofactor">
    <cofactor evidence="8">
        <name>Mg(2+)</name>
        <dbReference type="ChEBI" id="CHEBI:18420"/>
    </cofactor>
    <cofactor evidence="8">
        <name>Mn(2+)</name>
        <dbReference type="ChEBI" id="CHEBI:29035"/>
    </cofactor>
</comment>
<evidence type="ECO:0000256" key="2">
    <source>
        <dbReference type="ARBA" id="ARBA00022723"/>
    </source>
</evidence>
<dbReference type="Proteomes" id="UP000198923">
    <property type="component" value="Unassembled WGS sequence"/>
</dbReference>
<dbReference type="InterPro" id="IPR002729">
    <property type="entry name" value="CRISPR-assoc_Cas1"/>
</dbReference>
<gene>
    <name evidence="8" type="primary">cas1</name>
    <name evidence="9" type="ORF">SAMN05421505_111116</name>
</gene>
<keyword evidence="3 8" id="KW-0255">Endonuclease</keyword>
<dbReference type="EC" id="3.1.-.-" evidence="8"/>
<keyword evidence="7 8" id="KW-0238">DNA-binding</keyword>
<evidence type="ECO:0000313" key="10">
    <source>
        <dbReference type="Proteomes" id="UP000198923"/>
    </source>
</evidence>
<dbReference type="GO" id="GO:0051607">
    <property type="term" value="P:defense response to virus"/>
    <property type="evidence" value="ECO:0007669"/>
    <property type="project" value="UniProtKB-UniRule"/>
</dbReference>
<dbReference type="InterPro" id="IPR033641">
    <property type="entry name" value="Cas1_I-E"/>
</dbReference>
<keyword evidence="6 8" id="KW-0051">Antiviral defense</keyword>
<sequence>MSSTSARNARQRLAAPTAAMLPRIGDSLSFLYIDIARIVQDDTGVKAFFQLDDEQRRVALPTAALGCLLLGPGVSITSRALSTLARHGTTVICVGSAGICCYAANVPDSLPTRWLELQARAWADDTERAAVARRMYLRRFGETAPANATIAQLRGLEGQRMKALYRLCAQQHGLRPFKRSYAPDDWDGQDPVNRALSAANTCLYGIVHAAINAIGCSPGLGFVHTGTSHSFVYDIADLYKAELTVPLAFSLHAAVDPDGQARRSFRDGLRLFRLLPRIVADIQTLLDPDDGTRREDAEEAAEELVDLWDPDFGRLAGGTNYGHD</sequence>
<feature type="binding site" evidence="8">
    <location>
        <position position="157"/>
    </location>
    <ligand>
        <name>Mn(2+)</name>
        <dbReference type="ChEBI" id="CHEBI:29035"/>
    </ligand>
</feature>
<comment type="similarity">
    <text evidence="8">Belongs to the CRISPR-associated endonuclease Cas1 family.</text>
</comment>
<accession>A0A1G7ZMB2</accession>
<protein>
    <recommendedName>
        <fullName evidence="8">CRISPR-associated endonuclease Cas1</fullName>
        <ecNumber evidence="8">3.1.-.-</ecNumber>
    </recommendedName>
</protein>
<keyword evidence="4 8" id="KW-0378">Hydrolase</keyword>
<dbReference type="Gene3D" id="3.100.10.20">
    <property type="entry name" value="CRISPR-associated endonuclease Cas1, N-terminal domain"/>
    <property type="match status" value="1"/>
</dbReference>
<dbReference type="CDD" id="cd09719">
    <property type="entry name" value="Cas1_I-E"/>
    <property type="match status" value="1"/>
</dbReference>
<dbReference type="RefSeq" id="WP_093170931.1">
    <property type="nucleotide sequence ID" value="NZ_FNCN01000011.1"/>
</dbReference>
<dbReference type="PANTHER" id="PTHR34353">
    <property type="entry name" value="CRISPR-ASSOCIATED ENDONUCLEASE CAS1 1"/>
    <property type="match status" value="1"/>
</dbReference>
<dbReference type="Pfam" id="PF01867">
    <property type="entry name" value="Cas_Cas1"/>
    <property type="match status" value="1"/>
</dbReference>
<dbReference type="GO" id="GO:0043571">
    <property type="term" value="P:maintenance of CRISPR repeat elements"/>
    <property type="evidence" value="ECO:0007669"/>
    <property type="project" value="UniProtKB-UniRule"/>
</dbReference>
<feature type="binding site" evidence="8">
    <location>
        <position position="237"/>
    </location>
    <ligand>
        <name>Mn(2+)</name>
        <dbReference type="ChEBI" id="CHEBI:29035"/>
    </ligand>
</feature>
<dbReference type="PANTHER" id="PTHR34353:SF3">
    <property type="entry name" value="CRISPR-ASSOCIATED ENDONUCLEASE CAS1"/>
    <property type="match status" value="1"/>
</dbReference>
<reference evidence="9 10" key="1">
    <citation type="submission" date="2016-10" db="EMBL/GenBank/DDBJ databases">
        <authorList>
            <person name="de Groot N.N."/>
        </authorList>
    </citation>
    <scope>NUCLEOTIDE SEQUENCE [LARGE SCALE GENOMIC DNA]</scope>
    <source>
        <strain evidence="9 10">CPCC 201354</strain>
    </source>
</reference>
<evidence type="ECO:0000256" key="8">
    <source>
        <dbReference type="HAMAP-Rule" id="MF_01470"/>
    </source>
</evidence>
<comment type="subunit">
    <text evidence="8">Homodimer, forms a heterotetramer with a Cas2 homodimer.</text>
</comment>
<evidence type="ECO:0000256" key="3">
    <source>
        <dbReference type="ARBA" id="ARBA00022759"/>
    </source>
</evidence>
<dbReference type="STRING" id="504805.SAMN05421505_111116"/>
<evidence type="ECO:0000256" key="5">
    <source>
        <dbReference type="ARBA" id="ARBA00022842"/>
    </source>
</evidence>
<keyword evidence="5 8" id="KW-0460">Magnesium</keyword>
<dbReference type="InterPro" id="IPR050646">
    <property type="entry name" value="Cas1"/>
</dbReference>
<comment type="function">
    <text evidence="8">CRISPR (clustered regularly interspaced short palindromic repeat), is an adaptive immune system that provides protection against mobile genetic elements (viruses, transposable elements and conjugative plasmids). CRISPR clusters contain spacers, sequences complementary to antecedent mobile elements, and target invading nucleic acids. CRISPR clusters are transcribed and processed into CRISPR RNA (crRNA). Acts as a dsDNA endonuclease. Involved in the integration of spacer DNA into the CRISPR cassette.</text>
</comment>
<dbReference type="EMBL" id="FNCN01000011">
    <property type="protein sequence ID" value="SDH09789.1"/>
    <property type="molecule type" value="Genomic_DNA"/>
</dbReference>
<dbReference type="InterPro" id="IPR042206">
    <property type="entry name" value="CRISPR-assoc_Cas1_C"/>
</dbReference>
<dbReference type="InterPro" id="IPR019851">
    <property type="entry name" value="CRISPR-assoc_Cas1_ECOLI"/>
</dbReference>
<keyword evidence="8" id="KW-0464">Manganese</keyword>
<dbReference type="OrthoDB" id="9777847at2"/>
<name>A0A1G7ZMB2_9ACTN</name>
<keyword evidence="2 8" id="KW-0479">Metal-binding</keyword>
<dbReference type="InterPro" id="IPR042211">
    <property type="entry name" value="CRISPR-assoc_Cas1_N"/>
</dbReference>
<feature type="binding site" evidence="8">
    <location>
        <position position="224"/>
    </location>
    <ligand>
        <name>Mn(2+)</name>
        <dbReference type="ChEBI" id="CHEBI:29035"/>
    </ligand>
</feature>
<dbReference type="GO" id="GO:0016787">
    <property type="term" value="F:hydrolase activity"/>
    <property type="evidence" value="ECO:0007669"/>
    <property type="project" value="UniProtKB-KW"/>
</dbReference>
<evidence type="ECO:0000313" key="9">
    <source>
        <dbReference type="EMBL" id="SDH09789.1"/>
    </source>
</evidence>
<keyword evidence="10" id="KW-1185">Reference proteome</keyword>
<dbReference type="NCBIfam" id="TIGR03638">
    <property type="entry name" value="cas1_ECOLI"/>
    <property type="match status" value="1"/>
</dbReference>
<dbReference type="GO" id="GO:0003677">
    <property type="term" value="F:DNA binding"/>
    <property type="evidence" value="ECO:0007669"/>
    <property type="project" value="UniProtKB-KW"/>
</dbReference>
<dbReference type="Gene3D" id="1.20.120.920">
    <property type="entry name" value="CRISPR-associated endonuclease Cas1, C-terminal domain"/>
    <property type="match status" value="1"/>
</dbReference>
<dbReference type="HAMAP" id="MF_01470">
    <property type="entry name" value="Cas1"/>
    <property type="match status" value="1"/>
</dbReference>
<keyword evidence="1 8" id="KW-0540">Nuclease</keyword>
<evidence type="ECO:0000256" key="6">
    <source>
        <dbReference type="ARBA" id="ARBA00023118"/>
    </source>
</evidence>
<evidence type="ECO:0000256" key="7">
    <source>
        <dbReference type="ARBA" id="ARBA00023125"/>
    </source>
</evidence>
<proteinExistence type="inferred from homology"/>
<dbReference type="NCBIfam" id="TIGR00287">
    <property type="entry name" value="cas1"/>
    <property type="match status" value="1"/>
</dbReference>